<sequence>MRWRWHTADDKAENLERLKRARKRKTKMKKPTLATSVVSGISDEVVDVVADEDVDADMDEDMSMMNMVMVVEGLDVAVGAKGLEDVAFTVESKVTSCMTAHTLARNRQVMSSRVSQHRSVPSIT</sequence>
<evidence type="ECO:0000313" key="1">
    <source>
        <dbReference type="EMBL" id="KAE9047305.1"/>
    </source>
</evidence>
<protein>
    <submittedName>
        <fullName evidence="1">Uncharacterized protein</fullName>
    </submittedName>
</protein>
<dbReference type="AlphaFoldDB" id="A0A6A3NRX7"/>
<comment type="caution">
    <text evidence="1">The sequence shown here is derived from an EMBL/GenBank/DDBJ whole genome shotgun (WGS) entry which is preliminary data.</text>
</comment>
<organism evidence="1 2">
    <name type="scientific">Phytophthora rubi</name>
    <dbReference type="NCBI Taxonomy" id="129364"/>
    <lineage>
        <taxon>Eukaryota</taxon>
        <taxon>Sar</taxon>
        <taxon>Stramenopiles</taxon>
        <taxon>Oomycota</taxon>
        <taxon>Peronosporomycetes</taxon>
        <taxon>Peronosporales</taxon>
        <taxon>Peronosporaceae</taxon>
        <taxon>Phytophthora</taxon>
    </lineage>
</organism>
<gene>
    <name evidence="1" type="ORF">PR001_g4271</name>
</gene>
<accession>A0A6A3NRX7</accession>
<reference evidence="1 2" key="1">
    <citation type="submission" date="2018-09" db="EMBL/GenBank/DDBJ databases">
        <title>Genomic investigation of the strawberry pathogen Phytophthora fragariae indicates pathogenicity is determined by transcriptional variation in three key races.</title>
        <authorList>
            <person name="Adams T.M."/>
            <person name="Armitage A.D."/>
            <person name="Sobczyk M.K."/>
            <person name="Bates H.J."/>
            <person name="Dunwell J.M."/>
            <person name="Nellist C.F."/>
            <person name="Harrison R.J."/>
        </authorList>
    </citation>
    <scope>NUCLEOTIDE SEQUENCE [LARGE SCALE GENOMIC DNA]</scope>
    <source>
        <strain evidence="1 2">SCRP249</strain>
    </source>
</reference>
<dbReference type="EMBL" id="QXFV01000171">
    <property type="protein sequence ID" value="KAE9047305.1"/>
    <property type="molecule type" value="Genomic_DNA"/>
</dbReference>
<evidence type="ECO:0000313" key="2">
    <source>
        <dbReference type="Proteomes" id="UP000429607"/>
    </source>
</evidence>
<name>A0A6A3NRX7_9STRA</name>
<dbReference type="Proteomes" id="UP000429607">
    <property type="component" value="Unassembled WGS sequence"/>
</dbReference>
<proteinExistence type="predicted"/>